<dbReference type="GO" id="GO:0016787">
    <property type="term" value="F:hydrolase activity"/>
    <property type="evidence" value="ECO:0007669"/>
    <property type="project" value="UniProtKB-UniRule"/>
</dbReference>
<keyword evidence="2 11" id="KW-0547">Nucleotide-binding</keyword>
<comment type="caution">
    <text evidence="14">The sequence shown here is derived from an EMBL/GenBank/DDBJ whole genome shotgun (WGS) entry which is preliminary data.</text>
</comment>
<evidence type="ECO:0000256" key="2">
    <source>
        <dbReference type="ARBA" id="ARBA00022741"/>
    </source>
</evidence>
<keyword evidence="15" id="KW-1185">Reference proteome</keyword>
<dbReference type="GO" id="GO:0005634">
    <property type="term" value="C:nucleus"/>
    <property type="evidence" value="ECO:0007669"/>
    <property type="project" value="TreeGrafter"/>
</dbReference>
<dbReference type="PROSITE" id="PS51198">
    <property type="entry name" value="UVRD_HELICASE_ATP_BIND"/>
    <property type="match status" value="1"/>
</dbReference>
<dbReference type="EMBL" id="LMYN01000053">
    <property type="protein sequence ID" value="KSA01434.1"/>
    <property type="molecule type" value="Genomic_DNA"/>
</dbReference>
<evidence type="ECO:0000256" key="3">
    <source>
        <dbReference type="ARBA" id="ARBA00022801"/>
    </source>
</evidence>
<keyword evidence="6" id="KW-0238">DNA-binding</keyword>
<feature type="binding site" evidence="11">
    <location>
        <begin position="39"/>
        <end position="46"/>
    </location>
    <ligand>
        <name>ATP</name>
        <dbReference type="ChEBI" id="CHEBI:30616"/>
    </ligand>
</feature>
<dbReference type="InterPro" id="IPR027417">
    <property type="entry name" value="P-loop_NTPase"/>
</dbReference>
<dbReference type="InterPro" id="IPR013986">
    <property type="entry name" value="DExx_box_DNA_helicase_dom_sf"/>
</dbReference>
<evidence type="ECO:0000256" key="1">
    <source>
        <dbReference type="ARBA" id="ARBA00009922"/>
    </source>
</evidence>
<sequence length="934" mass="107842">MTQIQQDDESLLRKILDGLNTKQRQAVVSPSEERLQIIAGPGTGKTKVLISRVAYLLIKEKLSPQCIIVTTFTKKAANEMIERLGELLKDTPIKVDKILIGTFHSICYRIIKIYGKKIGISDYNIADERDSKQILEEMIMKLSGMELKYISELPDRQTDVFKSNKEDDKYHGWDPKKIKRQISKLKSSGIQPDAYENRIDCNQFLGLLYTKYQKHLQANSMLDFDDCLICCHQLITTYPVLNFVEHVLVDEFQDTNEIQLQLMYEFAKGHPTNPRLQNNVTIVGDPDQSIYAFRDAQAINFKKMKEHYRKIYKENPINIITLEENYRSTSDILNLSERIMRQQDDRLSKMLKSQMVSSFRPVYSNLKSPEQEARWISYQIEHLMALPNSIFKYKDISVLVRSAYQTRTIENEFVRKRIPYLMVRGTAFWNRKEVVAILDYLRVISCDNDRIAYLRTINFPKRGMGEKTLASIDAELELEAIKPNIYRKRVYYVLQDIADGKTSVKLTSKNQNSLTKYLDFIANMRSILEDINKINDNYQSDSESIIEERNKLLSKLFELVYVKSGLQKEFQNDPNHELNIMEVQTQLCEFKPKDEELPLYLGGSESEIAEDKRNFLEKFIQSIGLYETDSANEKEKEKEIALKFPGRIDKGKVALSTIHGSKGLEWPIVFVPGLSDGILPAKFAMDSGGDEAVNEERRCFYVATTRTKLLLYMSSYIEQGDIGKWGRKPIDSVSRFISNLQHTGMMESKQGVFKDWQILSKLYKIVNKPIPTGEQFNLTQFNKAYELRSKAYINGESEMKITEESFKNCEEGSPCLDITGFSSAKVQMSNKRTNEITHRTPQMPKRIKERSNQSNINSFFKSPANLQQPLSRMNANSSLSKPYRVPIIEKTASNKAPTISKIEITKPKCNKAPPYIPVRKVPSYMLNRRKNVNN</sequence>
<dbReference type="Pfam" id="PF13361">
    <property type="entry name" value="UvrD_C"/>
    <property type="match status" value="1"/>
</dbReference>
<dbReference type="SUPFAM" id="SSF52540">
    <property type="entry name" value="P-loop containing nucleoside triphosphate hydrolases"/>
    <property type="match status" value="1"/>
</dbReference>
<evidence type="ECO:0000313" key="14">
    <source>
        <dbReference type="EMBL" id="KSA01434.1"/>
    </source>
</evidence>
<dbReference type="GO" id="GO:0000725">
    <property type="term" value="P:recombinational repair"/>
    <property type="evidence" value="ECO:0007669"/>
    <property type="project" value="TreeGrafter"/>
</dbReference>
<dbReference type="GO" id="GO:0003677">
    <property type="term" value="F:DNA binding"/>
    <property type="evidence" value="ECO:0007669"/>
    <property type="project" value="UniProtKB-KW"/>
</dbReference>
<keyword evidence="7" id="KW-0413">Isomerase</keyword>
<evidence type="ECO:0000256" key="6">
    <source>
        <dbReference type="ARBA" id="ARBA00023125"/>
    </source>
</evidence>
<comment type="similarity">
    <text evidence="1">Belongs to the helicase family. UvrD subfamily.</text>
</comment>
<evidence type="ECO:0000313" key="15">
    <source>
        <dbReference type="Proteomes" id="UP000054251"/>
    </source>
</evidence>
<keyword evidence="3 11" id="KW-0378">Hydrolase</keyword>
<dbReference type="GO" id="GO:0043138">
    <property type="term" value="F:3'-5' DNA helicase activity"/>
    <property type="evidence" value="ECO:0007669"/>
    <property type="project" value="UniProtKB-EC"/>
</dbReference>
<proteinExistence type="inferred from homology"/>
<dbReference type="InterPro" id="IPR014017">
    <property type="entry name" value="DNA_helicase_UvrD-like_C"/>
</dbReference>
<feature type="domain" description="UvrD-like helicase C-terminal" evidence="13">
    <location>
        <begin position="330"/>
        <end position="663"/>
    </location>
</feature>
<reference evidence="14 15" key="1">
    <citation type="submission" date="2015-11" db="EMBL/GenBank/DDBJ databases">
        <title>The genome of Debaryomyces fabryi.</title>
        <authorList>
            <person name="Tafer H."/>
            <person name="Lopandic K."/>
        </authorList>
    </citation>
    <scope>NUCLEOTIDE SEQUENCE [LARGE SCALE GENOMIC DNA]</scope>
    <source>
        <strain evidence="14 15">CBS 789</strain>
    </source>
</reference>
<evidence type="ECO:0000256" key="11">
    <source>
        <dbReference type="PROSITE-ProRule" id="PRU00560"/>
    </source>
</evidence>
<dbReference type="PANTHER" id="PTHR11070:SF2">
    <property type="entry name" value="ATP-DEPENDENT DNA HELICASE SRS2"/>
    <property type="match status" value="1"/>
</dbReference>
<dbReference type="Gene3D" id="3.40.50.300">
    <property type="entry name" value="P-loop containing nucleotide triphosphate hydrolases"/>
    <property type="match status" value="2"/>
</dbReference>
<evidence type="ECO:0000256" key="9">
    <source>
        <dbReference type="ARBA" id="ARBA00034808"/>
    </source>
</evidence>
<dbReference type="PROSITE" id="PS51217">
    <property type="entry name" value="UVRD_HELICASE_CTER"/>
    <property type="match status" value="1"/>
</dbReference>
<keyword evidence="4 11" id="KW-0347">Helicase</keyword>
<dbReference type="GO" id="GO:0005524">
    <property type="term" value="F:ATP binding"/>
    <property type="evidence" value="ECO:0007669"/>
    <property type="project" value="UniProtKB-UniRule"/>
</dbReference>
<dbReference type="Gene3D" id="1.10.486.10">
    <property type="entry name" value="PCRA, domain 4"/>
    <property type="match status" value="1"/>
</dbReference>
<dbReference type="Pfam" id="PF00580">
    <property type="entry name" value="UvrD-helicase"/>
    <property type="match status" value="1"/>
</dbReference>
<accession>A0A0V1PZ85</accession>
<evidence type="ECO:0000256" key="10">
    <source>
        <dbReference type="ARBA" id="ARBA00048988"/>
    </source>
</evidence>
<evidence type="ECO:0000259" key="13">
    <source>
        <dbReference type="PROSITE" id="PS51217"/>
    </source>
</evidence>
<dbReference type="Gene3D" id="1.10.10.160">
    <property type="match status" value="1"/>
</dbReference>
<gene>
    <name evidence="14" type="ORF">AC631_02797</name>
</gene>
<dbReference type="PANTHER" id="PTHR11070">
    <property type="entry name" value="UVRD / RECB / PCRA DNA HELICASE FAMILY MEMBER"/>
    <property type="match status" value="1"/>
</dbReference>
<evidence type="ECO:0000259" key="12">
    <source>
        <dbReference type="PROSITE" id="PS51198"/>
    </source>
</evidence>
<comment type="catalytic activity">
    <reaction evidence="8">
        <text>Couples ATP hydrolysis with the unwinding of duplex DNA by translocating in the 3'-5' direction.</text>
        <dbReference type="EC" id="5.6.2.4"/>
    </reaction>
</comment>
<comment type="catalytic activity">
    <reaction evidence="10">
        <text>ATP + H2O = ADP + phosphate + H(+)</text>
        <dbReference type="Rhea" id="RHEA:13065"/>
        <dbReference type="ChEBI" id="CHEBI:15377"/>
        <dbReference type="ChEBI" id="CHEBI:15378"/>
        <dbReference type="ChEBI" id="CHEBI:30616"/>
        <dbReference type="ChEBI" id="CHEBI:43474"/>
        <dbReference type="ChEBI" id="CHEBI:456216"/>
        <dbReference type="EC" id="5.6.2.4"/>
    </reaction>
</comment>
<dbReference type="GeneID" id="26839806"/>
<evidence type="ECO:0000256" key="5">
    <source>
        <dbReference type="ARBA" id="ARBA00022840"/>
    </source>
</evidence>
<dbReference type="AlphaFoldDB" id="A0A0V1PZ85"/>
<keyword evidence="5 11" id="KW-0067">ATP-binding</keyword>
<evidence type="ECO:0000256" key="4">
    <source>
        <dbReference type="ARBA" id="ARBA00022806"/>
    </source>
</evidence>
<dbReference type="RefSeq" id="XP_015467536.1">
    <property type="nucleotide sequence ID" value="XM_015611627.1"/>
</dbReference>
<evidence type="ECO:0000256" key="8">
    <source>
        <dbReference type="ARBA" id="ARBA00034617"/>
    </source>
</evidence>
<dbReference type="Proteomes" id="UP000054251">
    <property type="component" value="Unassembled WGS sequence"/>
</dbReference>
<name>A0A0V1PZ85_9ASCO</name>
<organism evidence="14 15">
    <name type="scientific">Debaryomyces fabryi</name>
    <dbReference type="NCBI Taxonomy" id="58627"/>
    <lineage>
        <taxon>Eukaryota</taxon>
        <taxon>Fungi</taxon>
        <taxon>Dikarya</taxon>
        <taxon>Ascomycota</taxon>
        <taxon>Saccharomycotina</taxon>
        <taxon>Pichiomycetes</taxon>
        <taxon>Debaryomycetaceae</taxon>
        <taxon>Debaryomyces</taxon>
    </lineage>
</organism>
<dbReference type="EC" id="5.6.2.4" evidence="9"/>
<evidence type="ECO:0000256" key="7">
    <source>
        <dbReference type="ARBA" id="ARBA00023235"/>
    </source>
</evidence>
<dbReference type="InterPro" id="IPR014016">
    <property type="entry name" value="UvrD-like_ATP-bd"/>
</dbReference>
<dbReference type="InterPro" id="IPR000212">
    <property type="entry name" value="DNA_helicase_UvrD/REP"/>
</dbReference>
<dbReference type="CDD" id="cd17932">
    <property type="entry name" value="DEXQc_UvrD"/>
    <property type="match status" value="1"/>
</dbReference>
<protein>
    <recommendedName>
        <fullName evidence="9">DNA 3'-5' helicase</fullName>
        <ecNumber evidence="9">5.6.2.4</ecNumber>
    </recommendedName>
</protein>
<feature type="domain" description="UvrD-like helicase ATP-binding" evidence="12">
    <location>
        <begin position="18"/>
        <end position="329"/>
    </location>
</feature>
<dbReference type="OrthoDB" id="1470711at2759"/>